<dbReference type="GO" id="GO:0005506">
    <property type="term" value="F:iron ion binding"/>
    <property type="evidence" value="ECO:0007669"/>
    <property type="project" value="InterPro"/>
</dbReference>
<name>A0AAU7C6N7_9BACT</name>
<dbReference type="Pfam" id="PF01106">
    <property type="entry name" value="NifU"/>
    <property type="match status" value="1"/>
</dbReference>
<dbReference type="GO" id="GO:0051536">
    <property type="term" value="F:iron-sulfur cluster binding"/>
    <property type="evidence" value="ECO:0007669"/>
    <property type="project" value="InterPro"/>
</dbReference>
<accession>A0AAU7C6N7</accession>
<dbReference type="EMBL" id="CP155447">
    <property type="protein sequence ID" value="XBH01043.1"/>
    <property type="molecule type" value="Genomic_DNA"/>
</dbReference>
<evidence type="ECO:0000259" key="2">
    <source>
        <dbReference type="Pfam" id="PF01106"/>
    </source>
</evidence>
<dbReference type="InterPro" id="IPR034904">
    <property type="entry name" value="FSCA_dom_sf"/>
</dbReference>
<proteinExistence type="inferred from homology"/>
<dbReference type="AlphaFoldDB" id="A0AAU7C6N7"/>
<dbReference type="Gene3D" id="3.30.300.130">
    <property type="entry name" value="Fe-S cluster assembly (FSCA)"/>
    <property type="match status" value="1"/>
</dbReference>
<reference evidence="3" key="1">
    <citation type="submission" date="2024-05" db="EMBL/GenBank/DDBJ databases">
        <title>Planctomycetes of the genus Singulisphaera possess chitinolytic capabilities.</title>
        <authorList>
            <person name="Ivanova A."/>
        </authorList>
    </citation>
    <scope>NUCLEOTIDE SEQUENCE</scope>
    <source>
        <strain evidence="3">Ch08T</strain>
    </source>
</reference>
<gene>
    <name evidence="3" type="ORF">V5E97_22090</name>
</gene>
<dbReference type="GO" id="GO:0016226">
    <property type="term" value="P:iron-sulfur cluster assembly"/>
    <property type="evidence" value="ECO:0007669"/>
    <property type="project" value="InterPro"/>
</dbReference>
<dbReference type="RefSeq" id="WP_406693728.1">
    <property type="nucleotide sequence ID" value="NZ_CP155447.1"/>
</dbReference>
<dbReference type="PANTHER" id="PTHR11178">
    <property type="entry name" value="IRON-SULFUR CLUSTER SCAFFOLD PROTEIN NFU-RELATED"/>
    <property type="match status" value="1"/>
</dbReference>
<organism evidence="3">
    <name type="scientific">Singulisphaera sp. Ch08</name>
    <dbReference type="NCBI Taxonomy" id="3120278"/>
    <lineage>
        <taxon>Bacteria</taxon>
        <taxon>Pseudomonadati</taxon>
        <taxon>Planctomycetota</taxon>
        <taxon>Planctomycetia</taxon>
        <taxon>Isosphaerales</taxon>
        <taxon>Isosphaeraceae</taxon>
        <taxon>Singulisphaera</taxon>
    </lineage>
</organism>
<feature type="domain" description="NIF system FeS cluster assembly NifU C-terminal" evidence="2">
    <location>
        <begin position="15"/>
        <end position="79"/>
    </location>
</feature>
<evidence type="ECO:0000313" key="3">
    <source>
        <dbReference type="EMBL" id="XBH01043.1"/>
    </source>
</evidence>
<protein>
    <submittedName>
        <fullName evidence="3">NifU family protein</fullName>
    </submittedName>
</protein>
<dbReference type="PANTHER" id="PTHR11178:SF1">
    <property type="entry name" value="NFU1 IRON-SULFUR CLUSTER SCAFFOLD HOMOLOG, MITOCHONDRIAL"/>
    <property type="match status" value="1"/>
</dbReference>
<evidence type="ECO:0000256" key="1">
    <source>
        <dbReference type="ARBA" id="ARBA00006420"/>
    </source>
</evidence>
<comment type="similarity">
    <text evidence="1">Belongs to the NifU family.</text>
</comment>
<dbReference type="InterPro" id="IPR001075">
    <property type="entry name" value="NIF_FeS_clus_asmbl_NifU_C"/>
</dbReference>
<dbReference type="SUPFAM" id="SSF117916">
    <property type="entry name" value="Fe-S cluster assembly (FSCA) domain-like"/>
    <property type="match status" value="1"/>
</dbReference>
<sequence length="85" mass="9217">MTDASPRRQELKDRVAAVLDEHVRPALRADGGDLELVGIDEDNIVQVRLQGACQGCSSASYTLTMGIEATLKSHVPEVRFIEAVP</sequence>